<dbReference type="GO" id="GO:0016592">
    <property type="term" value="C:mediator complex"/>
    <property type="evidence" value="ECO:0007669"/>
    <property type="project" value="TreeGrafter"/>
</dbReference>
<keyword evidence="6" id="KW-0010">Activator</keyword>
<comment type="similarity">
    <text evidence="2">Belongs to the Mediator complex subunit 28 family.</text>
</comment>
<evidence type="ECO:0000256" key="4">
    <source>
        <dbReference type="ARBA" id="ARBA00023015"/>
    </source>
</evidence>
<keyword evidence="4" id="KW-0805">Transcription regulation</keyword>
<evidence type="ECO:0000256" key="9">
    <source>
        <dbReference type="ARBA" id="ARBA00031964"/>
    </source>
</evidence>
<organism evidence="11 12">
    <name type="scientific">Oryctes borbonicus</name>
    <dbReference type="NCBI Taxonomy" id="1629725"/>
    <lineage>
        <taxon>Eukaryota</taxon>
        <taxon>Metazoa</taxon>
        <taxon>Ecdysozoa</taxon>
        <taxon>Arthropoda</taxon>
        <taxon>Hexapoda</taxon>
        <taxon>Insecta</taxon>
        <taxon>Pterygota</taxon>
        <taxon>Neoptera</taxon>
        <taxon>Endopterygota</taxon>
        <taxon>Coleoptera</taxon>
        <taxon>Polyphaga</taxon>
        <taxon>Scarabaeiformia</taxon>
        <taxon>Scarabaeidae</taxon>
        <taxon>Dynastinae</taxon>
        <taxon>Oryctes</taxon>
    </lineage>
</organism>
<dbReference type="Pfam" id="PF11594">
    <property type="entry name" value="Med28"/>
    <property type="match status" value="1"/>
</dbReference>
<sequence length="270" mass="29960">MKEASPPVSAMATPTNSSGNLVDEFEEAFQHCLNVLTKEEVVPSTDKDEIRVEVEQTTLRFIDLARQMEAFFLQKRFLLSVLKPEMIVKEDISELKLELSRKDDILKRHYEKIALWQNLLADLQSYSKSPAQGSSTPSIMNNGGSVPQSPIGNIPGNQTPNSMVGIQTAMQQQIQQQQQQLQQMQQQQQMQQLQQQQQMQQLQQMQVPPGMGGAVASGMVSPQQAMFMQQQSLGGARGPFAQQGPGGVLQGPLAYLEKTTSNIGMTDGRR</sequence>
<evidence type="ECO:0000256" key="7">
    <source>
        <dbReference type="ARBA" id="ARBA00023163"/>
    </source>
</evidence>
<evidence type="ECO:0000256" key="8">
    <source>
        <dbReference type="ARBA" id="ARBA00023242"/>
    </source>
</evidence>
<evidence type="ECO:0000256" key="2">
    <source>
        <dbReference type="ARBA" id="ARBA00005571"/>
    </source>
</evidence>
<dbReference type="PANTHER" id="PTHR13512:SF2">
    <property type="entry name" value="MEDIATOR OF RNA POLYMERASE II TRANSCRIPTION SUBUNIT 28"/>
    <property type="match status" value="1"/>
</dbReference>
<accession>A0A0T6B0H4</accession>
<proteinExistence type="inferred from homology"/>
<keyword evidence="5 10" id="KW-0175">Coiled coil</keyword>
<dbReference type="PANTHER" id="PTHR13512">
    <property type="entry name" value="MEDIATOR COMPLEX SUBUNIT 28"/>
    <property type="match status" value="1"/>
</dbReference>
<comment type="caution">
    <text evidence="11">The sequence shown here is derived from an EMBL/GenBank/DDBJ whole genome shotgun (WGS) entry which is preliminary data.</text>
</comment>
<feature type="coiled-coil region" evidence="10">
    <location>
        <begin position="167"/>
        <end position="203"/>
    </location>
</feature>
<evidence type="ECO:0000313" key="12">
    <source>
        <dbReference type="Proteomes" id="UP000051574"/>
    </source>
</evidence>
<keyword evidence="8" id="KW-0539">Nucleus</keyword>
<keyword evidence="7" id="KW-0804">Transcription</keyword>
<evidence type="ECO:0000256" key="10">
    <source>
        <dbReference type="SAM" id="Coils"/>
    </source>
</evidence>
<evidence type="ECO:0000256" key="1">
    <source>
        <dbReference type="ARBA" id="ARBA00004123"/>
    </source>
</evidence>
<comment type="subcellular location">
    <subcellularLocation>
        <location evidence="1">Nucleus</location>
    </subcellularLocation>
</comment>
<reference evidence="11 12" key="1">
    <citation type="submission" date="2015-09" db="EMBL/GenBank/DDBJ databases">
        <title>Draft genome of the scarab beetle Oryctes borbonicus.</title>
        <authorList>
            <person name="Meyer J.M."/>
            <person name="Markov G.V."/>
            <person name="Baskaran P."/>
            <person name="Herrmann M."/>
            <person name="Sommer R.J."/>
            <person name="Roedelsperger C."/>
        </authorList>
    </citation>
    <scope>NUCLEOTIDE SEQUENCE [LARGE SCALE GENOMIC DNA]</scope>
    <source>
        <strain evidence="11">OB123</strain>
        <tissue evidence="11">Whole animal</tissue>
    </source>
</reference>
<dbReference type="EMBL" id="LJIG01016416">
    <property type="protein sequence ID" value="KRT80667.1"/>
    <property type="molecule type" value="Genomic_DNA"/>
</dbReference>
<evidence type="ECO:0000256" key="5">
    <source>
        <dbReference type="ARBA" id="ARBA00023054"/>
    </source>
</evidence>
<evidence type="ECO:0000313" key="11">
    <source>
        <dbReference type="EMBL" id="KRT80667.1"/>
    </source>
</evidence>
<dbReference type="InterPro" id="IPR021640">
    <property type="entry name" value="Mediator_Med28"/>
</dbReference>
<keyword evidence="12" id="KW-1185">Reference proteome</keyword>
<dbReference type="Proteomes" id="UP000051574">
    <property type="component" value="Unassembled WGS sequence"/>
</dbReference>
<evidence type="ECO:0000256" key="3">
    <source>
        <dbReference type="ARBA" id="ARBA00019683"/>
    </source>
</evidence>
<gene>
    <name evidence="11" type="ORF">AMK59_6303</name>
</gene>
<dbReference type="AlphaFoldDB" id="A0A0T6B0H4"/>
<protein>
    <recommendedName>
        <fullName evidence="3">Mediator of RNA polymerase II transcription subunit 28</fullName>
    </recommendedName>
    <alternativeName>
        <fullName evidence="9">Mediator complex subunit 28</fullName>
    </alternativeName>
</protein>
<dbReference type="OrthoDB" id="2286203at2759"/>
<evidence type="ECO:0000256" key="6">
    <source>
        <dbReference type="ARBA" id="ARBA00023159"/>
    </source>
</evidence>
<name>A0A0T6B0H4_9SCAR</name>